<organism evidence="2 3">
    <name type="scientific">Bdellovibrio bacteriovorus</name>
    <dbReference type="NCBI Taxonomy" id="959"/>
    <lineage>
        <taxon>Bacteria</taxon>
        <taxon>Pseudomonadati</taxon>
        <taxon>Bdellovibrionota</taxon>
        <taxon>Bdellovibrionia</taxon>
        <taxon>Bdellovibrionales</taxon>
        <taxon>Pseudobdellovibrionaceae</taxon>
        <taxon>Bdellovibrio</taxon>
    </lineage>
</organism>
<dbReference type="Proteomes" id="UP000197003">
    <property type="component" value="Chromosome"/>
</dbReference>
<dbReference type="OrthoDB" id="5294451at2"/>
<sequence>MKTFRPRRKLIVNREVQFDVVMHVSVFVAVLFLGQMFAAWLFIGKIQELAGTGAFSMMSVQEFISRYKTVFLVYQLIPVLLGLVVGFWYFNRMTRRIVGPLFNIKRTVKRMADENLDSVEIHLRENDYFQDLAQDINVVLQKKPK</sequence>
<evidence type="ECO:0000313" key="2">
    <source>
        <dbReference type="EMBL" id="ASD62840.1"/>
    </source>
</evidence>
<proteinExistence type="predicted"/>
<name>A0A1Z3N5S8_BDEBC</name>
<feature type="transmembrane region" description="Helical" evidence="1">
    <location>
        <begin position="20"/>
        <end position="43"/>
    </location>
</feature>
<reference evidence="2 3" key="1">
    <citation type="submission" date="2017-04" db="EMBL/GenBank/DDBJ databases">
        <title>Whole genome sequence of Bdellovibrio bacteriovorus strain SSB218315.</title>
        <authorList>
            <person name="Oyedara O."/>
            <person name="Rodriguez-Perez M.A."/>
        </authorList>
    </citation>
    <scope>NUCLEOTIDE SEQUENCE [LARGE SCALE GENOMIC DNA]</scope>
    <source>
        <strain evidence="2 3">SSB218315</strain>
    </source>
</reference>
<feature type="transmembrane region" description="Helical" evidence="1">
    <location>
        <begin position="71"/>
        <end position="90"/>
    </location>
</feature>
<dbReference type="EMBL" id="CP020946">
    <property type="protein sequence ID" value="ASD62840.1"/>
    <property type="molecule type" value="Genomic_DNA"/>
</dbReference>
<keyword evidence="1" id="KW-1133">Transmembrane helix</keyword>
<dbReference type="AlphaFoldDB" id="A0A1Z3N5S8"/>
<keyword evidence="1" id="KW-0472">Membrane</keyword>
<dbReference type="SUPFAM" id="SSF158472">
    <property type="entry name" value="HAMP domain-like"/>
    <property type="match status" value="1"/>
</dbReference>
<keyword evidence="1" id="KW-0812">Transmembrane</keyword>
<protein>
    <submittedName>
        <fullName evidence="2">HAMP domain-containing protein</fullName>
    </submittedName>
</protein>
<evidence type="ECO:0000313" key="3">
    <source>
        <dbReference type="Proteomes" id="UP000197003"/>
    </source>
</evidence>
<evidence type="ECO:0000256" key="1">
    <source>
        <dbReference type="SAM" id="Phobius"/>
    </source>
</evidence>
<dbReference type="Gene3D" id="6.10.340.10">
    <property type="match status" value="1"/>
</dbReference>
<accession>A0A1Z3N5S8</accession>
<gene>
    <name evidence="2" type="ORF">B9G79_04280</name>
</gene>
<dbReference type="RefSeq" id="WP_088564457.1">
    <property type="nucleotide sequence ID" value="NZ_CP020946.1"/>
</dbReference>